<accession>D7EIZ1</accession>
<reference evidence="3 4" key="1">
    <citation type="journal article" date="2008" name="Nature">
        <title>The genome of the model beetle and pest Tribolium castaneum.</title>
        <authorList>
            <consortium name="Tribolium Genome Sequencing Consortium"/>
            <person name="Richards S."/>
            <person name="Gibbs R.A."/>
            <person name="Weinstock G.M."/>
            <person name="Brown S.J."/>
            <person name="Denell R."/>
            <person name="Beeman R.W."/>
            <person name="Gibbs R."/>
            <person name="Beeman R.W."/>
            <person name="Brown S.J."/>
            <person name="Bucher G."/>
            <person name="Friedrich M."/>
            <person name="Grimmelikhuijzen C.J."/>
            <person name="Klingler M."/>
            <person name="Lorenzen M."/>
            <person name="Richards S."/>
            <person name="Roth S."/>
            <person name="Schroder R."/>
            <person name="Tautz D."/>
            <person name="Zdobnov E.M."/>
            <person name="Muzny D."/>
            <person name="Gibbs R.A."/>
            <person name="Weinstock G.M."/>
            <person name="Attaway T."/>
            <person name="Bell S."/>
            <person name="Buhay C.J."/>
            <person name="Chandrabose M.N."/>
            <person name="Chavez D."/>
            <person name="Clerk-Blankenburg K.P."/>
            <person name="Cree A."/>
            <person name="Dao M."/>
            <person name="Davis C."/>
            <person name="Chacko J."/>
            <person name="Dinh H."/>
            <person name="Dugan-Rocha S."/>
            <person name="Fowler G."/>
            <person name="Garner T.T."/>
            <person name="Garnes J."/>
            <person name="Gnirke A."/>
            <person name="Hawes A."/>
            <person name="Hernandez J."/>
            <person name="Hines S."/>
            <person name="Holder M."/>
            <person name="Hume J."/>
            <person name="Jhangiani S.N."/>
            <person name="Joshi V."/>
            <person name="Khan Z.M."/>
            <person name="Jackson L."/>
            <person name="Kovar C."/>
            <person name="Kowis A."/>
            <person name="Lee S."/>
            <person name="Lewis L.R."/>
            <person name="Margolis J."/>
            <person name="Morgan M."/>
            <person name="Nazareth L.V."/>
            <person name="Nguyen N."/>
            <person name="Okwuonu G."/>
            <person name="Parker D."/>
            <person name="Richards S."/>
            <person name="Ruiz S.J."/>
            <person name="Santibanez J."/>
            <person name="Savard J."/>
            <person name="Scherer S.E."/>
            <person name="Schneider B."/>
            <person name="Sodergren E."/>
            <person name="Tautz D."/>
            <person name="Vattahil S."/>
            <person name="Villasana D."/>
            <person name="White C.S."/>
            <person name="Wright R."/>
            <person name="Park Y."/>
            <person name="Beeman R.W."/>
            <person name="Lord J."/>
            <person name="Oppert B."/>
            <person name="Lorenzen M."/>
            <person name="Brown S."/>
            <person name="Wang L."/>
            <person name="Savard J."/>
            <person name="Tautz D."/>
            <person name="Richards S."/>
            <person name="Weinstock G."/>
            <person name="Gibbs R.A."/>
            <person name="Liu Y."/>
            <person name="Worley K."/>
            <person name="Weinstock G."/>
            <person name="Elsik C.G."/>
            <person name="Reese J.T."/>
            <person name="Elhaik E."/>
            <person name="Landan G."/>
            <person name="Graur D."/>
            <person name="Arensburger P."/>
            <person name="Atkinson P."/>
            <person name="Beeman R.W."/>
            <person name="Beidler J."/>
            <person name="Brown S.J."/>
            <person name="Demuth J.P."/>
            <person name="Drury D.W."/>
            <person name="Du Y.Z."/>
            <person name="Fujiwara H."/>
            <person name="Lorenzen M."/>
            <person name="Maselli V."/>
            <person name="Osanai M."/>
            <person name="Park Y."/>
            <person name="Robertson H.M."/>
            <person name="Tu Z."/>
            <person name="Wang J.J."/>
            <person name="Wang S."/>
            <person name="Richards S."/>
            <person name="Song H."/>
            <person name="Zhang L."/>
            <person name="Sodergren E."/>
            <person name="Werner D."/>
            <person name="Stanke M."/>
            <person name="Morgenstern B."/>
            <person name="Solovyev V."/>
            <person name="Kosarev P."/>
            <person name="Brown G."/>
            <person name="Chen H.C."/>
            <person name="Ermolaeva O."/>
            <person name="Hlavina W."/>
            <person name="Kapustin Y."/>
            <person name="Kiryutin B."/>
            <person name="Kitts P."/>
            <person name="Maglott D."/>
            <person name="Pruitt K."/>
            <person name="Sapojnikov V."/>
            <person name="Souvorov A."/>
            <person name="Mackey A.J."/>
            <person name="Waterhouse R.M."/>
            <person name="Wyder S."/>
            <person name="Zdobnov E.M."/>
            <person name="Zdobnov E.M."/>
            <person name="Wyder S."/>
            <person name="Kriventseva E.V."/>
            <person name="Kadowaki T."/>
            <person name="Bork P."/>
            <person name="Aranda M."/>
            <person name="Bao R."/>
            <person name="Beermann A."/>
            <person name="Berns N."/>
            <person name="Bolognesi R."/>
            <person name="Bonneton F."/>
            <person name="Bopp D."/>
            <person name="Brown S.J."/>
            <person name="Bucher G."/>
            <person name="Butts T."/>
            <person name="Chaumot A."/>
            <person name="Denell R.E."/>
            <person name="Ferrier D.E."/>
            <person name="Friedrich M."/>
            <person name="Gordon C.M."/>
            <person name="Jindra M."/>
            <person name="Klingler M."/>
            <person name="Lan Q."/>
            <person name="Lattorff H.M."/>
            <person name="Laudet V."/>
            <person name="von Levetsow C."/>
            <person name="Liu Z."/>
            <person name="Lutz R."/>
            <person name="Lynch J.A."/>
            <person name="da Fonseca R.N."/>
            <person name="Posnien N."/>
            <person name="Reuter R."/>
            <person name="Roth S."/>
            <person name="Savard J."/>
            <person name="Schinko J.B."/>
            <person name="Schmitt C."/>
            <person name="Schoppmeier M."/>
            <person name="Schroder R."/>
            <person name="Shippy T.D."/>
            <person name="Simonnet F."/>
            <person name="Marques-Souza H."/>
            <person name="Tautz D."/>
            <person name="Tomoyasu Y."/>
            <person name="Trauner J."/>
            <person name="Van der Zee M."/>
            <person name="Vervoort M."/>
            <person name="Wittkopp N."/>
            <person name="Wimmer E.A."/>
            <person name="Yang X."/>
            <person name="Jones A.K."/>
            <person name="Sattelle D.B."/>
            <person name="Ebert P.R."/>
            <person name="Nelson D."/>
            <person name="Scott J.G."/>
            <person name="Beeman R.W."/>
            <person name="Muthukrishnan S."/>
            <person name="Kramer K.J."/>
            <person name="Arakane Y."/>
            <person name="Beeman R.W."/>
            <person name="Zhu Q."/>
            <person name="Hogenkamp D."/>
            <person name="Dixit R."/>
            <person name="Oppert B."/>
            <person name="Jiang H."/>
            <person name="Zou Z."/>
            <person name="Marshall J."/>
            <person name="Elpidina E."/>
            <person name="Vinokurov K."/>
            <person name="Oppert C."/>
            <person name="Zou Z."/>
            <person name="Evans J."/>
            <person name="Lu Z."/>
            <person name="Zhao P."/>
            <person name="Sumathipala N."/>
            <person name="Altincicek B."/>
            <person name="Vilcinskas A."/>
            <person name="Williams M."/>
            <person name="Hultmark D."/>
            <person name="Hetru C."/>
            <person name="Jiang H."/>
            <person name="Grimmelikhuijzen C.J."/>
            <person name="Hauser F."/>
            <person name="Cazzamali G."/>
            <person name="Williamson M."/>
            <person name="Park Y."/>
            <person name="Li B."/>
            <person name="Tanaka Y."/>
            <person name="Predel R."/>
            <person name="Neupert S."/>
            <person name="Schachtner J."/>
            <person name="Verleyen P."/>
            <person name="Raible F."/>
            <person name="Bork P."/>
            <person name="Friedrich M."/>
            <person name="Walden K.K."/>
            <person name="Robertson H.M."/>
            <person name="Angeli S."/>
            <person name="Foret S."/>
            <person name="Bucher G."/>
            <person name="Schuetz S."/>
            <person name="Maleszka R."/>
            <person name="Wimmer E.A."/>
            <person name="Beeman R.W."/>
            <person name="Lorenzen M."/>
            <person name="Tomoyasu Y."/>
            <person name="Miller S.C."/>
            <person name="Grossmann D."/>
            <person name="Bucher G."/>
        </authorList>
    </citation>
    <scope>NUCLEOTIDE SEQUENCE [LARGE SCALE GENOMIC DNA]</scope>
    <source>
        <strain evidence="3 4">Georgia GA2</strain>
    </source>
</reference>
<keyword evidence="1" id="KW-0175">Coiled coil</keyword>
<gene>
    <name evidence="3" type="primary">GLEAN_16186</name>
    <name evidence="3" type="ORF">TcasGA2_TC016186</name>
</gene>
<evidence type="ECO:0000259" key="2">
    <source>
        <dbReference type="Pfam" id="PF26634"/>
    </source>
</evidence>
<keyword evidence="4" id="KW-1185">Reference proteome</keyword>
<dbReference type="PANTHER" id="PTHR35374">
    <property type="entry name" value="CYCLIN-DEPENDENT KINASE 11A-LIKE"/>
    <property type="match status" value="1"/>
</dbReference>
<reference evidence="3 4" key="2">
    <citation type="journal article" date="2010" name="Nucleic Acids Res.">
        <title>BeetleBase in 2010: revisions to provide comprehensive genomic information for Tribolium castaneum.</title>
        <authorList>
            <person name="Kim H.S."/>
            <person name="Murphy T."/>
            <person name="Xia J."/>
            <person name="Caragea D."/>
            <person name="Park Y."/>
            <person name="Beeman R.W."/>
            <person name="Lorenzen M.D."/>
            <person name="Butcher S."/>
            <person name="Manak J.R."/>
            <person name="Brown S.J."/>
        </authorList>
    </citation>
    <scope>NUCLEOTIDE SEQUENCE [LARGE SCALE GENOMIC DNA]</scope>
    <source>
        <strain evidence="3 4">Georgia GA2</strain>
    </source>
</reference>
<organism evidence="3 4">
    <name type="scientific">Tribolium castaneum</name>
    <name type="common">Red flour beetle</name>
    <dbReference type="NCBI Taxonomy" id="7070"/>
    <lineage>
        <taxon>Eukaryota</taxon>
        <taxon>Metazoa</taxon>
        <taxon>Ecdysozoa</taxon>
        <taxon>Arthropoda</taxon>
        <taxon>Hexapoda</taxon>
        <taxon>Insecta</taxon>
        <taxon>Pterygota</taxon>
        <taxon>Neoptera</taxon>
        <taxon>Endopterygota</taxon>
        <taxon>Coleoptera</taxon>
        <taxon>Polyphaga</taxon>
        <taxon>Cucujiformia</taxon>
        <taxon>Tenebrionidae</taxon>
        <taxon>Tenebrionidae incertae sedis</taxon>
        <taxon>Tribolium</taxon>
    </lineage>
</organism>
<dbReference type="Proteomes" id="UP000007266">
    <property type="component" value="Unassembled WGS sequence"/>
</dbReference>
<dbReference type="InterPro" id="IPR058520">
    <property type="entry name" value="DUF8207"/>
</dbReference>
<feature type="coiled-coil region" evidence="1">
    <location>
        <begin position="6"/>
        <end position="33"/>
    </location>
</feature>
<protein>
    <recommendedName>
        <fullName evidence="2">DUF8207 domain-containing protein</fullName>
    </recommendedName>
</protein>
<feature type="domain" description="DUF8207" evidence="2">
    <location>
        <begin position="156"/>
        <end position="256"/>
    </location>
</feature>
<name>D7EIZ1_TRICA</name>
<dbReference type="AlphaFoldDB" id="D7EIZ1"/>
<dbReference type="PhylomeDB" id="D7EIZ1"/>
<evidence type="ECO:0000313" key="3">
    <source>
        <dbReference type="EMBL" id="EFA12451.1"/>
    </source>
</evidence>
<sequence>MNTETLKNTIELKKKIIQKRKQLQRKLALFKTNEIHQQHKFLPITTELKTIAKKLDKDEGHDEHNLKTEKLLESKVESYSKPKFHFFIDTNDSLPFSIGEDKVSNLSHQQTSTLENSNFANVFDVSNKPEISNRNHDTKLQEHYIEEMLHGKENTQFDKTFGVRYDKRKDKFFVGSEQVDFDDSNIIIKDKVYKATPGLYELLFRKQPNKIYTNNDLNDYSDILHTTYAYKRNFDPQDRNVSTRSKKYKQIIAPLLRKKTTISTSTPKTGRGMI</sequence>
<evidence type="ECO:0000256" key="1">
    <source>
        <dbReference type="SAM" id="Coils"/>
    </source>
</evidence>
<proteinExistence type="predicted"/>
<dbReference type="EMBL" id="KQ971383">
    <property type="protein sequence ID" value="EFA12451.1"/>
    <property type="molecule type" value="Genomic_DNA"/>
</dbReference>
<dbReference type="HOGENOM" id="CLU_1016801_0_0_1"/>
<dbReference type="InParanoid" id="D7EIZ1"/>
<evidence type="ECO:0000313" key="4">
    <source>
        <dbReference type="Proteomes" id="UP000007266"/>
    </source>
</evidence>
<dbReference type="PANTHER" id="PTHR35374:SF1">
    <property type="entry name" value="PROTEIN KINASE DOMAIN-CONTAINING PROTEIN"/>
    <property type="match status" value="1"/>
</dbReference>
<dbReference type="Pfam" id="PF26634">
    <property type="entry name" value="DUF8207"/>
    <property type="match status" value="1"/>
</dbReference>